<accession>A0A1A9VGK5</accession>
<protein>
    <submittedName>
        <fullName evidence="1">Uncharacterized protein</fullName>
    </submittedName>
</protein>
<keyword evidence="2" id="KW-1185">Reference proteome</keyword>
<sequence>MERRLKWYGCVLAFEIVGGLESTSVSPKNLKFLAGCAATLVVLVGACCRVEGLARFILLDGFTFSLDLLFDLLSKDLNQLIFSGLLANDDSLWVLSIGDEVRFIRSGLALGVDNRRRIDISMPCNKGDRYNTNKRNETHRVSAAIRKTNKFDMKFESN</sequence>
<dbReference type="AlphaFoldDB" id="A0A1A9VGK5"/>
<name>A0A1A9VGK5_GLOAU</name>
<reference evidence="1" key="1">
    <citation type="submission" date="2020-05" db="UniProtKB">
        <authorList>
            <consortium name="EnsemblMetazoa"/>
        </authorList>
    </citation>
    <scope>IDENTIFICATION</scope>
    <source>
        <strain evidence="1">TTRI</strain>
    </source>
</reference>
<organism evidence="1 2">
    <name type="scientific">Glossina austeni</name>
    <name type="common">Savannah tsetse fly</name>
    <dbReference type="NCBI Taxonomy" id="7395"/>
    <lineage>
        <taxon>Eukaryota</taxon>
        <taxon>Metazoa</taxon>
        <taxon>Ecdysozoa</taxon>
        <taxon>Arthropoda</taxon>
        <taxon>Hexapoda</taxon>
        <taxon>Insecta</taxon>
        <taxon>Pterygota</taxon>
        <taxon>Neoptera</taxon>
        <taxon>Endopterygota</taxon>
        <taxon>Diptera</taxon>
        <taxon>Brachycera</taxon>
        <taxon>Muscomorpha</taxon>
        <taxon>Hippoboscoidea</taxon>
        <taxon>Glossinidae</taxon>
        <taxon>Glossina</taxon>
    </lineage>
</organism>
<dbReference type="VEuPathDB" id="VectorBase:GAUT036538"/>
<evidence type="ECO:0000313" key="2">
    <source>
        <dbReference type="Proteomes" id="UP000078200"/>
    </source>
</evidence>
<dbReference type="Proteomes" id="UP000078200">
    <property type="component" value="Unassembled WGS sequence"/>
</dbReference>
<proteinExistence type="predicted"/>
<evidence type="ECO:0000313" key="1">
    <source>
        <dbReference type="EnsemblMetazoa" id="GAUT036538-PA"/>
    </source>
</evidence>
<dbReference type="EnsemblMetazoa" id="GAUT036538-RA">
    <property type="protein sequence ID" value="GAUT036538-PA"/>
    <property type="gene ID" value="GAUT036538"/>
</dbReference>